<dbReference type="PANTHER" id="PTHR10424">
    <property type="entry name" value="VIRAL ENVELOPE PROTEIN"/>
    <property type="match status" value="1"/>
</dbReference>
<reference evidence="2" key="1">
    <citation type="submission" date="2025-08" db="UniProtKB">
        <authorList>
            <consortium name="Ensembl"/>
        </authorList>
    </citation>
    <scope>IDENTIFICATION</scope>
</reference>
<dbReference type="PANTHER" id="PTHR10424:SF73">
    <property type="entry name" value="ENDOGENOUS RETROVIRUS GROUP FC1 ENV POLYPROTEIN-RELATED"/>
    <property type="match status" value="1"/>
</dbReference>
<evidence type="ECO:0008006" key="4">
    <source>
        <dbReference type="Google" id="ProtNLM"/>
    </source>
</evidence>
<keyword evidence="1" id="KW-1015">Disulfide bond</keyword>
<evidence type="ECO:0000313" key="3">
    <source>
        <dbReference type="Proteomes" id="UP000694521"/>
    </source>
</evidence>
<proteinExistence type="predicted"/>
<organism evidence="2 3">
    <name type="scientific">Anser cygnoides</name>
    <name type="common">Swan goose</name>
    <dbReference type="NCBI Taxonomy" id="8845"/>
    <lineage>
        <taxon>Eukaryota</taxon>
        <taxon>Metazoa</taxon>
        <taxon>Chordata</taxon>
        <taxon>Craniata</taxon>
        <taxon>Vertebrata</taxon>
        <taxon>Euteleostomi</taxon>
        <taxon>Archelosauria</taxon>
        <taxon>Archosauria</taxon>
        <taxon>Dinosauria</taxon>
        <taxon>Saurischia</taxon>
        <taxon>Theropoda</taxon>
        <taxon>Coelurosauria</taxon>
        <taxon>Aves</taxon>
        <taxon>Neognathae</taxon>
        <taxon>Galloanserae</taxon>
        <taxon>Anseriformes</taxon>
        <taxon>Anatidae</taxon>
        <taxon>Anserinae</taxon>
        <taxon>Anser</taxon>
    </lineage>
</organism>
<protein>
    <recommendedName>
        <fullName evidence="4">ERVV2 protein</fullName>
    </recommendedName>
</protein>
<sequence length="133" mass="14873">KNGLQPKIYMLTRPIFVSHLEITQNATVSALKTLQTEISSFLQLAIRNYWALDPLLASQGGVCMFINTACCFYADKSKRIECNDSRHKPTLGWGRLAASRRRDADPPRSETLFLTCLGPPLGSAFAGPFLRWL</sequence>
<dbReference type="Pfam" id="PF00429">
    <property type="entry name" value="TLV_coat"/>
    <property type="match status" value="1"/>
</dbReference>
<accession>A0A8B9E621</accession>
<dbReference type="SUPFAM" id="SSF58069">
    <property type="entry name" value="Virus ectodomain"/>
    <property type="match status" value="1"/>
</dbReference>
<dbReference type="InterPro" id="IPR018154">
    <property type="entry name" value="TLV/ENV_coat_polyprotein"/>
</dbReference>
<evidence type="ECO:0000313" key="2">
    <source>
        <dbReference type="Ensembl" id="ENSACDP00005015785.1"/>
    </source>
</evidence>
<reference evidence="2" key="2">
    <citation type="submission" date="2025-09" db="UniProtKB">
        <authorList>
            <consortium name="Ensembl"/>
        </authorList>
    </citation>
    <scope>IDENTIFICATION</scope>
</reference>
<dbReference type="AlphaFoldDB" id="A0A8B9E621"/>
<evidence type="ECO:0000256" key="1">
    <source>
        <dbReference type="ARBA" id="ARBA00023157"/>
    </source>
</evidence>
<dbReference type="Proteomes" id="UP000694521">
    <property type="component" value="Unplaced"/>
</dbReference>
<dbReference type="Gene3D" id="1.10.287.210">
    <property type="match status" value="1"/>
</dbReference>
<name>A0A8B9E621_ANSCY</name>
<keyword evidence="3" id="KW-1185">Reference proteome</keyword>
<dbReference type="Ensembl" id="ENSACDT00005018996.1">
    <property type="protein sequence ID" value="ENSACDP00005015785.1"/>
    <property type="gene ID" value="ENSACDG00005011569.1"/>
</dbReference>